<dbReference type="Pfam" id="PF13858">
    <property type="entry name" value="DUF4199"/>
    <property type="match status" value="1"/>
</dbReference>
<evidence type="ECO:0000313" key="2">
    <source>
        <dbReference type="EMBL" id="SNR15678.1"/>
    </source>
</evidence>
<feature type="transmembrane region" description="Helical" evidence="1">
    <location>
        <begin position="12"/>
        <end position="33"/>
    </location>
</feature>
<dbReference type="OrthoDB" id="1122768at2"/>
<dbReference type="Proteomes" id="UP000215214">
    <property type="component" value="Chromosome TJEJU"/>
</dbReference>
<dbReference type="InterPro" id="IPR025250">
    <property type="entry name" value="DUF4199"/>
</dbReference>
<evidence type="ECO:0008006" key="4">
    <source>
        <dbReference type="Google" id="ProtNLM"/>
    </source>
</evidence>
<keyword evidence="1" id="KW-0472">Membrane</keyword>
<proteinExistence type="predicted"/>
<reference evidence="2 3" key="1">
    <citation type="submission" date="2017-07" db="EMBL/GenBank/DDBJ databases">
        <authorList>
            <person name="Sun Z.S."/>
            <person name="Albrecht U."/>
            <person name="Echele G."/>
            <person name="Lee C.C."/>
        </authorList>
    </citation>
    <scope>NUCLEOTIDE SEQUENCE [LARGE SCALE GENOMIC DNA]</scope>
    <source>
        <strain evidence="3">type strain: KCTC 22618</strain>
    </source>
</reference>
<dbReference type="RefSeq" id="WP_095071636.1">
    <property type="nucleotide sequence ID" value="NZ_LT899436.1"/>
</dbReference>
<feature type="transmembrane region" description="Helical" evidence="1">
    <location>
        <begin position="141"/>
        <end position="164"/>
    </location>
</feature>
<evidence type="ECO:0000313" key="3">
    <source>
        <dbReference type="Proteomes" id="UP000215214"/>
    </source>
</evidence>
<keyword evidence="1" id="KW-0812">Transmembrane</keyword>
<dbReference type="AlphaFoldDB" id="A0A238UAT2"/>
<dbReference type="KEGG" id="tje:TJEJU_1975"/>
<sequence>MENQASSKNIILNYGGILGIISVFQGLIMYATGNHLKPHWSLSVIAIVLLIVIIVLGIKKFKTSNNGFLSFGQAVKVGVGIAIFSALISVIYQYIFVSFIEPTYMEQMAEIQMQSLVDQGYSEEQIEASQEMAKKFSSPGITAAFSLIGSAIIGFIISAIAGAVMQKREEDTF</sequence>
<accession>A0A238UAT2</accession>
<keyword evidence="3" id="KW-1185">Reference proteome</keyword>
<organism evidence="2 3">
    <name type="scientific">Tenacibaculum jejuense</name>
    <dbReference type="NCBI Taxonomy" id="584609"/>
    <lineage>
        <taxon>Bacteria</taxon>
        <taxon>Pseudomonadati</taxon>
        <taxon>Bacteroidota</taxon>
        <taxon>Flavobacteriia</taxon>
        <taxon>Flavobacteriales</taxon>
        <taxon>Flavobacteriaceae</taxon>
        <taxon>Tenacibaculum</taxon>
    </lineage>
</organism>
<dbReference type="EMBL" id="LT899436">
    <property type="protein sequence ID" value="SNR15678.1"/>
    <property type="molecule type" value="Genomic_DNA"/>
</dbReference>
<evidence type="ECO:0000256" key="1">
    <source>
        <dbReference type="SAM" id="Phobius"/>
    </source>
</evidence>
<protein>
    <recommendedName>
        <fullName evidence="4">DUF4199 domain-containing protein</fullName>
    </recommendedName>
</protein>
<name>A0A238UAT2_9FLAO</name>
<keyword evidence="1" id="KW-1133">Transmembrane helix</keyword>
<feature type="transmembrane region" description="Helical" evidence="1">
    <location>
        <begin position="79"/>
        <end position="100"/>
    </location>
</feature>
<feature type="transmembrane region" description="Helical" evidence="1">
    <location>
        <begin position="39"/>
        <end position="58"/>
    </location>
</feature>
<gene>
    <name evidence="2" type="ORF">TJEJU_1975</name>
</gene>